<gene>
    <name evidence="2" type="ORF">SAMN04488009_2092</name>
</gene>
<comment type="caution">
    <text evidence="2">The sequence shown here is derived from an EMBL/GenBank/DDBJ whole genome shotgun (WGS) entry which is preliminary data.</text>
</comment>
<organism evidence="2 3">
    <name type="scientific">Maribacter sedimenticola</name>
    <dbReference type="NCBI Taxonomy" id="228956"/>
    <lineage>
        <taxon>Bacteria</taxon>
        <taxon>Pseudomonadati</taxon>
        <taxon>Bacteroidota</taxon>
        <taxon>Flavobacteriia</taxon>
        <taxon>Flavobacteriales</taxon>
        <taxon>Flavobacteriaceae</taxon>
        <taxon>Maribacter</taxon>
    </lineage>
</organism>
<protein>
    <submittedName>
        <fullName evidence="2">Acyl-CoA reductase (LuxC)</fullName>
    </submittedName>
</protein>
<accession>A0ABY1SH24</accession>
<dbReference type="RefSeq" id="WP_089260500.1">
    <property type="nucleotide sequence ID" value="NZ_FZNV01000002.1"/>
</dbReference>
<proteinExistence type="predicted"/>
<dbReference type="Proteomes" id="UP000198337">
    <property type="component" value="Unassembled WGS sequence"/>
</dbReference>
<keyword evidence="3" id="KW-1185">Reference proteome</keyword>
<dbReference type="InterPro" id="IPR016161">
    <property type="entry name" value="Ald_DH/histidinol_DH"/>
</dbReference>
<dbReference type="SUPFAM" id="SSF53720">
    <property type="entry name" value="ALDH-like"/>
    <property type="match status" value="1"/>
</dbReference>
<dbReference type="Pfam" id="PF05893">
    <property type="entry name" value="LuxC"/>
    <property type="match status" value="1"/>
</dbReference>
<evidence type="ECO:0000313" key="2">
    <source>
        <dbReference type="EMBL" id="SNR48141.1"/>
    </source>
</evidence>
<dbReference type="EMBL" id="FZNV01000002">
    <property type="protein sequence ID" value="SNR48141.1"/>
    <property type="molecule type" value="Genomic_DNA"/>
</dbReference>
<keyword evidence="1" id="KW-0521">NADP</keyword>
<sequence length="353" mass="40652">MSDHNLTIKAFVKLGDFLRSFCEYIESGNRLDTTDDEWFSIFRTEVEMAHHYNGWFTKDNCIHAFSTWGNTLTQPNLENWLSTYDLERNQKKTVALIMAGNIPLVGFHDLLSVLVTGNKALVKLSSSDQKLIPLLIRYLSSIEPYFKEKVVFTKERLTHFDAVIATGSNNTARYFEYYFSKKPNIIRKNRNSVAVLSGKESHKELTALGEDIFRYFGLGCRSVSKIFLPKNYEIDQFYKAMFNYNEIINHNKYANNYDYNKAVYLMSEFKILDNGFLILKEDESYASPIASLFYEYYEDAAELQKRLSADSEKIQCIVSSNFLDAEVAFGTTQTPSLTDYADGLDTVEFLLAT</sequence>
<name>A0ABY1SH24_9FLAO</name>
<dbReference type="InterPro" id="IPR008670">
    <property type="entry name" value="CoA_reduct_LuxC"/>
</dbReference>
<evidence type="ECO:0000256" key="1">
    <source>
        <dbReference type="ARBA" id="ARBA00022857"/>
    </source>
</evidence>
<reference evidence="2 3" key="1">
    <citation type="submission" date="2017-06" db="EMBL/GenBank/DDBJ databases">
        <authorList>
            <person name="Varghese N."/>
            <person name="Submissions S."/>
        </authorList>
    </citation>
    <scope>NUCLEOTIDE SEQUENCE [LARGE SCALE GENOMIC DNA]</scope>
    <source>
        <strain evidence="2 3">DSM 19840</strain>
    </source>
</reference>
<evidence type="ECO:0000313" key="3">
    <source>
        <dbReference type="Proteomes" id="UP000198337"/>
    </source>
</evidence>